<feature type="compositionally biased region" description="Polar residues" evidence="4">
    <location>
        <begin position="428"/>
        <end position="440"/>
    </location>
</feature>
<dbReference type="PANTHER" id="PTHR22997:SF3">
    <property type="entry name" value="PROTEIN KINTOUN"/>
    <property type="match status" value="1"/>
</dbReference>
<feature type="region of interest" description="Disordered" evidence="4">
    <location>
        <begin position="1015"/>
        <end position="1118"/>
    </location>
</feature>
<dbReference type="AlphaFoldDB" id="A0A504Z910"/>
<feature type="compositionally biased region" description="Basic and acidic residues" evidence="4">
    <location>
        <begin position="1046"/>
        <end position="1062"/>
    </location>
</feature>
<feature type="compositionally biased region" description="Basic and acidic residues" evidence="4">
    <location>
        <begin position="686"/>
        <end position="695"/>
    </location>
</feature>
<feature type="domain" description="CS" evidence="5">
    <location>
        <begin position="323"/>
        <end position="437"/>
    </location>
</feature>
<dbReference type="GO" id="GO:0120293">
    <property type="term" value="C:dynein axonemal particle"/>
    <property type="evidence" value="ECO:0007669"/>
    <property type="project" value="UniProtKB-SubCell"/>
</dbReference>
<keyword evidence="7" id="KW-1185">Reference proteome</keyword>
<dbReference type="Pfam" id="PF18201">
    <property type="entry name" value="PIH1_CS"/>
    <property type="match status" value="1"/>
</dbReference>
<feature type="region of interest" description="Disordered" evidence="4">
    <location>
        <begin position="980"/>
        <end position="1001"/>
    </location>
</feature>
<dbReference type="InterPro" id="IPR041442">
    <property type="entry name" value="PIH1D1/2/3_CS-like"/>
</dbReference>
<evidence type="ECO:0000259" key="5">
    <source>
        <dbReference type="PROSITE" id="PS51203"/>
    </source>
</evidence>
<dbReference type="Proteomes" id="UP000316759">
    <property type="component" value="Unassembled WGS sequence"/>
</dbReference>
<dbReference type="HAMAP" id="MF_03069">
    <property type="entry name" value="Kintoun"/>
    <property type="match status" value="1"/>
</dbReference>
<feature type="compositionally biased region" description="Polar residues" evidence="4">
    <location>
        <begin position="1101"/>
        <end position="1117"/>
    </location>
</feature>
<dbReference type="CDD" id="cd00298">
    <property type="entry name" value="ACD_sHsps_p23-like"/>
    <property type="match status" value="1"/>
</dbReference>
<dbReference type="InterPro" id="IPR007052">
    <property type="entry name" value="CS_dom"/>
</dbReference>
<feature type="region of interest" description="Disordered" evidence="4">
    <location>
        <begin position="421"/>
        <end position="514"/>
    </location>
</feature>
<comment type="similarity">
    <text evidence="3">Belongs to the PIH1 family. Kintoun subfamily.</text>
</comment>
<gene>
    <name evidence="6" type="ORF">FGIG_04560</name>
</gene>
<evidence type="ECO:0000256" key="4">
    <source>
        <dbReference type="SAM" id="MobiDB-lite"/>
    </source>
</evidence>
<reference evidence="6 7" key="1">
    <citation type="submission" date="2019-04" db="EMBL/GenBank/DDBJ databases">
        <title>Annotation for the trematode Fasciola gigantica.</title>
        <authorList>
            <person name="Choi Y.-J."/>
        </authorList>
    </citation>
    <scope>NUCLEOTIDE SEQUENCE [LARGE SCALE GENOMIC DNA]</scope>
    <source>
        <strain evidence="6">Uganda_cow_1</strain>
    </source>
</reference>
<dbReference type="InterPro" id="IPR012981">
    <property type="entry name" value="PIH1_N"/>
</dbReference>
<feature type="region of interest" description="Disordered" evidence="4">
    <location>
        <begin position="686"/>
        <end position="709"/>
    </location>
</feature>
<comment type="subcellular location">
    <subcellularLocation>
        <location evidence="3">Cytoplasm</location>
    </subcellularLocation>
    <subcellularLocation>
        <location evidence="2">Dynein axonemal particle</location>
    </subcellularLocation>
</comment>
<protein>
    <recommendedName>
        <fullName evidence="3">Protein kintoun</fullName>
    </recommendedName>
    <alternativeName>
        <fullName evidence="3">Dynein assembly factor 2, axonemal homolog</fullName>
    </alternativeName>
</protein>
<keyword evidence="1 3" id="KW-0963">Cytoplasm</keyword>
<name>A0A504Z910_FASGI</name>
<proteinExistence type="inferred from homology"/>
<dbReference type="InterPro" id="IPR050734">
    <property type="entry name" value="PIH1/Kintoun_subfamily"/>
</dbReference>
<evidence type="ECO:0000313" key="6">
    <source>
        <dbReference type="EMBL" id="TPP65730.1"/>
    </source>
</evidence>
<dbReference type="GO" id="GO:0070286">
    <property type="term" value="P:axonemal dynein complex assembly"/>
    <property type="evidence" value="ECO:0007669"/>
    <property type="project" value="UniProtKB-UniRule"/>
</dbReference>
<evidence type="ECO:0000256" key="3">
    <source>
        <dbReference type="HAMAP-Rule" id="MF_03069"/>
    </source>
</evidence>
<dbReference type="InterPro" id="IPR034727">
    <property type="entry name" value="Kintoun"/>
</dbReference>
<evidence type="ECO:0000256" key="2">
    <source>
        <dbReference type="ARBA" id="ARBA00024190"/>
    </source>
</evidence>
<dbReference type="PANTHER" id="PTHR22997">
    <property type="entry name" value="PIH1 DOMAIN-CONTAINING PROTEIN 1"/>
    <property type="match status" value="1"/>
</dbReference>
<evidence type="ECO:0000313" key="7">
    <source>
        <dbReference type="Proteomes" id="UP000316759"/>
    </source>
</evidence>
<feature type="compositionally biased region" description="Basic residues" evidence="4">
    <location>
        <begin position="1016"/>
        <end position="1032"/>
    </location>
</feature>
<dbReference type="Pfam" id="PF08190">
    <property type="entry name" value="PIH1"/>
    <property type="match status" value="2"/>
</dbReference>
<feature type="region of interest" description="Disordered" evidence="4">
    <location>
        <begin position="1137"/>
        <end position="1158"/>
    </location>
</feature>
<feature type="compositionally biased region" description="Basic and acidic residues" evidence="4">
    <location>
        <begin position="1073"/>
        <end position="1084"/>
    </location>
</feature>
<feature type="compositionally biased region" description="Basic residues" evidence="4">
    <location>
        <begin position="472"/>
        <end position="484"/>
    </location>
</feature>
<sequence>MAQDVSPGLEGLKLTNDELGKLKKAFGDPEFRRLFKEYAEEITDPENRKRYEEEIRTMEQEQGMEVEFINPTPGYCLKTRHWPSLLCADSLEKVTSSDFSPKNTKVFINVCKSDKVGCPVMKPIKNSSGKAVPNGFYWSLPHCFTPPHEDFDKNKQMVMVYDVAFHPKAFELANTSAAMRRLLNVTAVEGVQRQFSLCLGKTAQQALHLSQLVKSASEPFSRPVDPHSHEEPVPSTDTGRNRAETVAREEAILRVVHTLKGTTYKGMARPAVIRRRREDYEQRQAELKRRTEEELKNCTDPAQRETLTKLSRLTQSNSAQNDPSIPSYTITYSSDFDLINCRDAPDVNPMRPPDRLRVSVKLPGLVSSNAVDLELTSTHLSLSSEKPVSYQLELKLPYEVDDSKGSAKFDKSSSTLLVTAPLKKKQDSGNCKITQPTSQPLVAPVPAEPVSTNDESQLSPGDSCVTRESQTKKRRRKKYRRRHSSAGETANDNDTDSSASKELPSDPTSHQTPVKSIDLQEHIEAGTLQSENTSNPVLTADTLGKSSDIVPSVKPIESNSSIPVTHVGLQQLIVNKDRHIAHHFFYVNCRRLAPVRFRQDPSAVSILFSVRGILPNSFVLHWASPPLSTTTVANSVLGEGNQPMDSATPEETLLLLFNFSSRGSGGCTMDWGVVIRCPSAPGRDSELDSCREKFHNNSPSPSAASSSIVSDPSLDSIATVHSAHSEPPRVLSVAFGPTNAVVVLEKPLVRSDESKKKDSCWWTSVATGRTLIAGMQECPFEGVDGCLSQTRSHFGTAPEPSDLGPKTNALASPTSQINVCTLSTDCCEIVWSRSESTLVSKTIPGPIETNKTSGIETSCGNLRQKNKEYGIAPPPLLKGILKQRSFSESSGDEQLTPSGALRFAGLADTRADMCLSSDEFPTASSDEVDEFFPSSSSAYAGAPSTFHELRRRRCQLGEGMRRCMSNEKLVTFSSLSSEVDLPTSGRRRRRSVNFSTHDQHVDYSPRDTVEALHHTLASRRKKARRRETRRRNYSGEMYTATSTGAPEKKSGNRRGDVGRPTEHFSGNNSFGEDLFRKVVRDTSPDHTQTFDNAGDRPQPPDSSNSTTAPVTPDNTLSEAAANGLNGTIESNSVGEITSANTAMRSADPTTSPTKRTTSAVTLCATPLFELDEE</sequence>
<dbReference type="OrthoDB" id="546764at2759"/>
<dbReference type="PROSITE" id="PS51203">
    <property type="entry name" value="CS"/>
    <property type="match status" value="1"/>
</dbReference>
<feature type="compositionally biased region" description="Polar residues" evidence="4">
    <location>
        <begin position="450"/>
        <end position="460"/>
    </location>
</feature>
<evidence type="ECO:0000256" key="1">
    <source>
        <dbReference type="ARBA" id="ARBA00022490"/>
    </source>
</evidence>
<feature type="compositionally biased region" description="Polar residues" evidence="4">
    <location>
        <begin position="486"/>
        <end position="514"/>
    </location>
</feature>
<feature type="region of interest" description="Disordered" evidence="4">
    <location>
        <begin position="218"/>
        <end position="242"/>
    </location>
</feature>
<dbReference type="STRING" id="46835.A0A504Z910"/>
<dbReference type="GO" id="GO:0060285">
    <property type="term" value="P:cilium-dependent cell motility"/>
    <property type="evidence" value="ECO:0007669"/>
    <property type="project" value="UniProtKB-UniRule"/>
</dbReference>
<comment type="caution">
    <text evidence="6">The sequence shown here is derived from an EMBL/GenBank/DDBJ whole genome shotgun (WGS) entry which is preliminary data.</text>
</comment>
<dbReference type="EMBL" id="SUNJ01002761">
    <property type="protein sequence ID" value="TPP65730.1"/>
    <property type="molecule type" value="Genomic_DNA"/>
</dbReference>
<feature type="compositionally biased region" description="Low complexity" evidence="4">
    <location>
        <begin position="698"/>
        <end position="709"/>
    </location>
</feature>
<comment type="function">
    <text evidence="3">Required for cytoplasmic pre-assembly of axonemal dyneins, thereby playing a central role in motility in cilia and flagella. Involved in pre-assembly of dynein arm complexes in the cytoplasm before intraflagellar transport loads them for the ciliary compartment.</text>
</comment>
<accession>A0A504Z910</accession>
<organism evidence="6 7">
    <name type="scientific">Fasciola gigantica</name>
    <name type="common">Giant liver fluke</name>
    <dbReference type="NCBI Taxonomy" id="46835"/>
    <lineage>
        <taxon>Eukaryota</taxon>
        <taxon>Metazoa</taxon>
        <taxon>Spiralia</taxon>
        <taxon>Lophotrochozoa</taxon>
        <taxon>Platyhelminthes</taxon>
        <taxon>Trematoda</taxon>
        <taxon>Digenea</taxon>
        <taxon>Plagiorchiida</taxon>
        <taxon>Echinostomata</taxon>
        <taxon>Echinostomatoidea</taxon>
        <taxon>Fasciolidae</taxon>
        <taxon>Fasciola</taxon>
    </lineage>
</organism>